<reference evidence="4 5" key="1">
    <citation type="submission" date="2024-06" db="EMBL/GenBank/DDBJ databases">
        <authorList>
            <person name="Chen R.Y."/>
        </authorList>
    </citation>
    <scope>NUCLEOTIDE SEQUENCE [LARGE SCALE GENOMIC DNA]</scope>
    <source>
        <strain evidence="4 5">D2</strain>
    </source>
</reference>
<dbReference type="InterPro" id="IPR052521">
    <property type="entry name" value="Cell_div_SPOR-domain"/>
</dbReference>
<protein>
    <submittedName>
        <fullName evidence="4">SPOR domain-containing protein</fullName>
    </submittedName>
</protein>
<evidence type="ECO:0000313" key="5">
    <source>
        <dbReference type="Proteomes" id="UP001467690"/>
    </source>
</evidence>
<dbReference type="Proteomes" id="UP001467690">
    <property type="component" value="Unassembled WGS sequence"/>
</dbReference>
<keyword evidence="5" id="KW-1185">Reference proteome</keyword>
<feature type="domain" description="SPOR" evidence="3">
    <location>
        <begin position="283"/>
        <end position="358"/>
    </location>
</feature>
<feature type="compositionally biased region" description="Polar residues" evidence="1">
    <location>
        <begin position="259"/>
        <end position="280"/>
    </location>
</feature>
<dbReference type="RefSeq" id="WP_350402303.1">
    <property type="nucleotide sequence ID" value="NZ_JBELOE010000236.1"/>
</dbReference>
<name>A0ABV1RIQ1_9ALTE</name>
<feature type="region of interest" description="Disordered" evidence="1">
    <location>
        <begin position="192"/>
        <end position="280"/>
    </location>
</feature>
<comment type="caution">
    <text evidence="4">The sequence shown here is derived from an EMBL/GenBank/DDBJ whole genome shotgun (WGS) entry which is preliminary data.</text>
</comment>
<sequence>MDVTKKLTLSLLACLYSASAFSSEEFATTLYYQQAKTENASDGFGIEGAYIHQNYGGIYLNYTEYAEIEFTDNNNVVQNNSLPMLKLGYIHKLKLNQKLSLAFKLGAAFANQEITNSQATLLENGDTALNLGANLIWSFSDVLALDVGIEQIQDMPYFGSFSAIQLGLSYRFQLSGKSDKVIRGEISKPVPLTTQPVEKKPHTKQPVNETTENVALAEVKIGEDTQKPTLLQREMAKRSTEQAQPQSNAQPNPKPTAQPKAQPTAQPTAQKPNTESQPDLYTTQTSSAYKIQLGAFANPSNAKQLAQKVEQAGFKFTIENKNGLQLVYATGFANQQLAEQANDTLSEKYGTKGIVRLNKNE</sequence>
<dbReference type="PROSITE" id="PS51724">
    <property type="entry name" value="SPOR"/>
    <property type="match status" value="1"/>
</dbReference>
<evidence type="ECO:0000256" key="1">
    <source>
        <dbReference type="SAM" id="MobiDB-lite"/>
    </source>
</evidence>
<dbReference type="EMBL" id="JBELOE010000236">
    <property type="protein sequence ID" value="MER2492828.1"/>
    <property type="molecule type" value="Genomic_DNA"/>
</dbReference>
<dbReference type="SUPFAM" id="SSF56925">
    <property type="entry name" value="OMPA-like"/>
    <property type="match status" value="1"/>
</dbReference>
<evidence type="ECO:0000259" key="3">
    <source>
        <dbReference type="PROSITE" id="PS51724"/>
    </source>
</evidence>
<proteinExistence type="predicted"/>
<evidence type="ECO:0000256" key="2">
    <source>
        <dbReference type="SAM" id="SignalP"/>
    </source>
</evidence>
<dbReference type="SUPFAM" id="SSF110997">
    <property type="entry name" value="Sporulation related repeat"/>
    <property type="match status" value="1"/>
</dbReference>
<dbReference type="InterPro" id="IPR036680">
    <property type="entry name" value="SPOR-like_sf"/>
</dbReference>
<dbReference type="InterPro" id="IPR007730">
    <property type="entry name" value="SPOR-like_dom"/>
</dbReference>
<keyword evidence="2" id="KW-0732">Signal</keyword>
<dbReference type="Gene3D" id="3.30.70.1070">
    <property type="entry name" value="Sporulation related repeat"/>
    <property type="match status" value="1"/>
</dbReference>
<feature type="chain" id="PRO_5046710702" evidence="2">
    <location>
        <begin position="23"/>
        <end position="361"/>
    </location>
</feature>
<accession>A0ABV1RIQ1</accession>
<organism evidence="4 5">
    <name type="scientific">Catenovulum sediminis</name>
    <dbReference type="NCBI Taxonomy" id="1740262"/>
    <lineage>
        <taxon>Bacteria</taxon>
        <taxon>Pseudomonadati</taxon>
        <taxon>Pseudomonadota</taxon>
        <taxon>Gammaproteobacteria</taxon>
        <taxon>Alteromonadales</taxon>
        <taxon>Alteromonadaceae</taxon>
        <taxon>Catenovulum</taxon>
    </lineage>
</organism>
<dbReference type="PANTHER" id="PTHR38687:SF1">
    <property type="entry name" value="CELL DIVISION PROTEIN DEDD"/>
    <property type="match status" value="1"/>
</dbReference>
<feature type="signal peptide" evidence="2">
    <location>
        <begin position="1"/>
        <end position="22"/>
    </location>
</feature>
<dbReference type="Gene3D" id="2.40.160.20">
    <property type="match status" value="1"/>
</dbReference>
<gene>
    <name evidence="4" type="ORF">ABS311_13160</name>
</gene>
<feature type="compositionally biased region" description="Low complexity" evidence="1">
    <location>
        <begin position="242"/>
        <end position="251"/>
    </location>
</feature>
<dbReference type="InterPro" id="IPR011250">
    <property type="entry name" value="OMP/PagP_B-barrel"/>
</dbReference>
<dbReference type="PANTHER" id="PTHR38687">
    <property type="entry name" value="CELL DIVISION PROTEIN DEDD-RELATED"/>
    <property type="match status" value="1"/>
</dbReference>
<dbReference type="Pfam" id="PF05036">
    <property type="entry name" value="SPOR"/>
    <property type="match status" value="1"/>
</dbReference>
<evidence type="ECO:0000313" key="4">
    <source>
        <dbReference type="EMBL" id="MER2492828.1"/>
    </source>
</evidence>